<name>G7I0W8_9CORY</name>
<feature type="transmembrane region" description="Helical" evidence="2">
    <location>
        <begin position="243"/>
        <end position="260"/>
    </location>
</feature>
<comment type="similarity">
    <text evidence="1">Belongs to the EamA transporter family.</text>
</comment>
<keyword evidence="2" id="KW-1133">Transmembrane helix</keyword>
<feature type="transmembrane region" description="Helical" evidence="2">
    <location>
        <begin position="46"/>
        <end position="63"/>
    </location>
</feature>
<feature type="transmembrane region" description="Helical" evidence="2">
    <location>
        <begin position="100"/>
        <end position="120"/>
    </location>
</feature>
<accession>G7I0W8</accession>
<feature type="transmembrane region" description="Helical" evidence="2">
    <location>
        <begin position="127"/>
        <end position="146"/>
    </location>
</feature>
<evidence type="ECO:0000259" key="3">
    <source>
        <dbReference type="Pfam" id="PF00892"/>
    </source>
</evidence>
<feature type="transmembrane region" description="Helical" evidence="2">
    <location>
        <begin position="75"/>
        <end position="94"/>
    </location>
</feature>
<dbReference type="EMBL" id="CAFW01000095">
    <property type="protein sequence ID" value="CCE56083.1"/>
    <property type="molecule type" value="Genomic_DNA"/>
</dbReference>
<feature type="transmembrane region" description="Helical" evidence="2">
    <location>
        <begin position="266"/>
        <end position="284"/>
    </location>
</feature>
<evidence type="ECO:0000313" key="4">
    <source>
        <dbReference type="EMBL" id="CCE56083.1"/>
    </source>
</evidence>
<keyword evidence="2" id="KW-0472">Membrane</keyword>
<proteinExistence type="inferred from homology"/>
<sequence>MNADGQINTSAAAKGLAAPAVMAVSGASLYAGAAIAVGLFENFSPVIVAWFRVAAAGVILLILNRPKLRAFGGVAGRNAAIYGVMTMAMNMAFYQSLNHIPMGTAVAIEFLGPVVVAAWGSRRARDWIALFFAAAGVLVISGATWSDNAVGIMWALAAGLFWAGYILISSHIAADKENSRASMAVGFSYAGLLALPVMLLIWPEDPGLPGITVLGLAAGLGLLSAAIPYSLDQVVLRMAGSSYFALLQAILPVVAAIVGALALGQWLTTAEIIGIVLIIIAVGLRRN</sequence>
<feature type="transmembrane region" description="Helical" evidence="2">
    <location>
        <begin position="208"/>
        <end position="231"/>
    </location>
</feature>
<gene>
    <name evidence="4" type="ORF">CCAS_13095</name>
</gene>
<evidence type="ECO:0000313" key="5">
    <source>
        <dbReference type="Proteomes" id="UP000004840"/>
    </source>
</evidence>
<keyword evidence="2" id="KW-0812">Transmembrane</keyword>
<reference evidence="4 5" key="1">
    <citation type="journal article" date="2012" name="J. Bacteriol.">
        <title>Genome Sequence of Corynebacterium casei UCMA 3821, Isolated from a Smear-Ripened Cheese.</title>
        <authorList>
            <person name="Monnet C."/>
            <person name="Loux V."/>
            <person name="Bento P."/>
            <person name="Gibrat J.F."/>
            <person name="Straub C."/>
            <person name="Bonnarme P."/>
            <person name="Landaud S."/>
            <person name="Irlinger F."/>
        </authorList>
    </citation>
    <scope>NUCLEOTIDE SEQUENCE [LARGE SCALE GENOMIC DNA]</scope>
    <source>
        <strain evidence="4 5">UCMA 3821</strain>
    </source>
</reference>
<dbReference type="InterPro" id="IPR037185">
    <property type="entry name" value="EmrE-like"/>
</dbReference>
<dbReference type="Proteomes" id="UP000004840">
    <property type="component" value="Unassembled WGS sequence"/>
</dbReference>
<organism evidence="4 5">
    <name type="scientific">Corynebacterium casei UCMA 3821</name>
    <dbReference type="NCBI Taxonomy" id="1110505"/>
    <lineage>
        <taxon>Bacteria</taxon>
        <taxon>Bacillati</taxon>
        <taxon>Actinomycetota</taxon>
        <taxon>Actinomycetes</taxon>
        <taxon>Mycobacteriales</taxon>
        <taxon>Corynebacteriaceae</taxon>
        <taxon>Corynebacterium</taxon>
    </lineage>
</organism>
<feature type="domain" description="EamA" evidence="3">
    <location>
        <begin position="151"/>
        <end position="283"/>
    </location>
</feature>
<dbReference type="SUPFAM" id="SSF103481">
    <property type="entry name" value="Multidrug resistance efflux transporter EmrE"/>
    <property type="match status" value="2"/>
</dbReference>
<dbReference type="AlphaFoldDB" id="G7I0W8"/>
<dbReference type="Pfam" id="PF00892">
    <property type="entry name" value="EamA"/>
    <property type="match status" value="1"/>
</dbReference>
<evidence type="ECO:0000256" key="2">
    <source>
        <dbReference type="SAM" id="Phobius"/>
    </source>
</evidence>
<feature type="transmembrane region" description="Helical" evidence="2">
    <location>
        <begin position="20"/>
        <end position="40"/>
    </location>
</feature>
<dbReference type="PANTHER" id="PTHR22911">
    <property type="entry name" value="ACYL-MALONYL CONDENSING ENZYME-RELATED"/>
    <property type="match status" value="1"/>
</dbReference>
<protein>
    <submittedName>
        <fullName evidence="4">Putative permease</fullName>
    </submittedName>
</protein>
<dbReference type="GO" id="GO:0016020">
    <property type="term" value="C:membrane"/>
    <property type="evidence" value="ECO:0007669"/>
    <property type="project" value="InterPro"/>
</dbReference>
<evidence type="ECO:0000256" key="1">
    <source>
        <dbReference type="ARBA" id="ARBA00007362"/>
    </source>
</evidence>
<feature type="transmembrane region" description="Helical" evidence="2">
    <location>
        <begin position="152"/>
        <end position="174"/>
    </location>
</feature>
<dbReference type="InterPro" id="IPR000620">
    <property type="entry name" value="EamA_dom"/>
</dbReference>
<feature type="transmembrane region" description="Helical" evidence="2">
    <location>
        <begin position="181"/>
        <end position="202"/>
    </location>
</feature>